<gene>
    <name evidence="1" type="ORF">S03H2_21906</name>
</gene>
<name>X1FTJ4_9ZZZZ</name>
<accession>X1FTJ4</accession>
<organism evidence="1">
    <name type="scientific">marine sediment metagenome</name>
    <dbReference type="NCBI Taxonomy" id="412755"/>
    <lineage>
        <taxon>unclassified sequences</taxon>
        <taxon>metagenomes</taxon>
        <taxon>ecological metagenomes</taxon>
    </lineage>
</organism>
<proteinExistence type="predicted"/>
<sequence length="61" mass="7365">WYYLKEERTKLNKQVDIMNTDRPFAVQKLSNWTKLNCLPIIRKVTWRRLISKDQDQGLASL</sequence>
<protein>
    <submittedName>
        <fullName evidence="1">Uncharacterized protein</fullName>
    </submittedName>
</protein>
<dbReference type="EMBL" id="BARU01011720">
    <property type="protein sequence ID" value="GAH32674.1"/>
    <property type="molecule type" value="Genomic_DNA"/>
</dbReference>
<dbReference type="AlphaFoldDB" id="X1FTJ4"/>
<evidence type="ECO:0000313" key="1">
    <source>
        <dbReference type="EMBL" id="GAH32674.1"/>
    </source>
</evidence>
<feature type="non-terminal residue" evidence="1">
    <location>
        <position position="1"/>
    </location>
</feature>
<reference evidence="1" key="1">
    <citation type="journal article" date="2014" name="Front. Microbiol.">
        <title>High frequency of phylogenetically diverse reductive dehalogenase-homologous genes in deep subseafloor sedimentary metagenomes.</title>
        <authorList>
            <person name="Kawai M."/>
            <person name="Futagami T."/>
            <person name="Toyoda A."/>
            <person name="Takaki Y."/>
            <person name="Nishi S."/>
            <person name="Hori S."/>
            <person name="Arai W."/>
            <person name="Tsubouchi T."/>
            <person name="Morono Y."/>
            <person name="Uchiyama I."/>
            <person name="Ito T."/>
            <person name="Fujiyama A."/>
            <person name="Inagaki F."/>
            <person name="Takami H."/>
        </authorList>
    </citation>
    <scope>NUCLEOTIDE SEQUENCE</scope>
    <source>
        <strain evidence="1">Expedition CK06-06</strain>
    </source>
</reference>
<comment type="caution">
    <text evidence="1">The sequence shown here is derived from an EMBL/GenBank/DDBJ whole genome shotgun (WGS) entry which is preliminary data.</text>
</comment>